<reference evidence="2" key="1">
    <citation type="journal article" date="2019" name="Int. J. Syst. Evol. Microbiol.">
        <title>The Global Catalogue of Microorganisms (GCM) 10K type strain sequencing project: providing services to taxonomists for standard genome sequencing and annotation.</title>
        <authorList>
            <consortium name="The Broad Institute Genomics Platform"/>
            <consortium name="The Broad Institute Genome Sequencing Center for Infectious Disease"/>
            <person name="Wu L."/>
            <person name="Ma J."/>
        </authorList>
    </citation>
    <scope>NUCLEOTIDE SEQUENCE [LARGE SCALE GENOMIC DNA]</scope>
    <source>
        <strain evidence="2">JCM 17924</strain>
    </source>
</reference>
<proteinExistence type="predicted"/>
<comment type="caution">
    <text evidence="1">The sequence shown here is derived from an EMBL/GenBank/DDBJ whole genome shotgun (WGS) entry which is preliminary data.</text>
</comment>
<evidence type="ECO:0000313" key="2">
    <source>
        <dbReference type="Proteomes" id="UP001500454"/>
    </source>
</evidence>
<gene>
    <name evidence="1" type="ORF">GCM10023186_18890</name>
</gene>
<protein>
    <recommendedName>
        <fullName evidence="3">Outer membrane protein beta-barrel domain-containing protein</fullName>
    </recommendedName>
</protein>
<dbReference type="SUPFAM" id="SSF56925">
    <property type="entry name" value="OMPA-like"/>
    <property type="match status" value="1"/>
</dbReference>
<sequence length="185" mass="18917">MAGLACFLSGSALAQVATGLPASPEPGLRAPRVSYSLTAGSTFAGRFGSATYLSPTANYQLTNRLRVFGGLTYLRAIPGVASPMAPGEGRAAGLATGTSHFLLHGGGTYALSPRLALTGSAWKDFTPNTGLRVSPYAGFGNMGTGINLRADYHITENLSVSGGVRVVQGTTTAPFNPVFSSPVGY</sequence>
<keyword evidence="2" id="KW-1185">Reference proteome</keyword>
<evidence type="ECO:0000313" key="1">
    <source>
        <dbReference type="EMBL" id="GAA4380461.1"/>
    </source>
</evidence>
<organism evidence="1 2">
    <name type="scientific">Hymenobacter koreensis</name>
    <dbReference type="NCBI Taxonomy" id="1084523"/>
    <lineage>
        <taxon>Bacteria</taxon>
        <taxon>Pseudomonadati</taxon>
        <taxon>Bacteroidota</taxon>
        <taxon>Cytophagia</taxon>
        <taxon>Cytophagales</taxon>
        <taxon>Hymenobacteraceae</taxon>
        <taxon>Hymenobacter</taxon>
    </lineage>
</organism>
<accession>A0ABP8IYI2</accession>
<dbReference type="InterPro" id="IPR011250">
    <property type="entry name" value="OMP/PagP_B-barrel"/>
</dbReference>
<dbReference type="Proteomes" id="UP001500454">
    <property type="component" value="Unassembled WGS sequence"/>
</dbReference>
<name>A0ABP8IYI2_9BACT</name>
<dbReference type="EMBL" id="BAABHA010000004">
    <property type="protein sequence ID" value="GAA4380461.1"/>
    <property type="molecule type" value="Genomic_DNA"/>
</dbReference>
<evidence type="ECO:0008006" key="3">
    <source>
        <dbReference type="Google" id="ProtNLM"/>
    </source>
</evidence>